<dbReference type="SMART" id="SM00155">
    <property type="entry name" value="PLDc"/>
    <property type="match status" value="2"/>
</dbReference>
<gene>
    <name evidence="3" type="ORF">METESE_33150</name>
</gene>
<evidence type="ECO:0000256" key="1">
    <source>
        <dbReference type="SAM" id="SignalP"/>
    </source>
</evidence>
<dbReference type="EMBL" id="AP027081">
    <property type="protein sequence ID" value="BDU78357.1"/>
    <property type="molecule type" value="Genomic_DNA"/>
</dbReference>
<dbReference type="PANTHER" id="PTHR10185:SF17">
    <property type="entry name" value="GM01519P-RELATED"/>
    <property type="match status" value="1"/>
</dbReference>
<dbReference type="Pfam" id="PF13091">
    <property type="entry name" value="PLDc_2"/>
    <property type="match status" value="2"/>
</dbReference>
<evidence type="ECO:0000259" key="2">
    <source>
        <dbReference type="PROSITE" id="PS50035"/>
    </source>
</evidence>
<feature type="domain" description="PLD phosphodiesterase" evidence="2">
    <location>
        <begin position="127"/>
        <end position="154"/>
    </location>
</feature>
<dbReference type="Proteomes" id="UP001228113">
    <property type="component" value="Chromosome"/>
</dbReference>
<feature type="chain" id="PRO_5041427653" evidence="1">
    <location>
        <begin position="21"/>
        <end position="387"/>
    </location>
</feature>
<dbReference type="PROSITE" id="PS50035">
    <property type="entry name" value="PLD"/>
    <property type="match status" value="2"/>
</dbReference>
<protein>
    <submittedName>
        <fullName evidence="3">Phospholipase</fullName>
    </submittedName>
</protein>
<dbReference type="SUPFAM" id="SSF56024">
    <property type="entry name" value="Phospholipase D/nuclease"/>
    <property type="match status" value="2"/>
</dbReference>
<dbReference type="GO" id="GO:0003824">
    <property type="term" value="F:catalytic activity"/>
    <property type="evidence" value="ECO:0007669"/>
    <property type="project" value="InterPro"/>
</dbReference>
<evidence type="ECO:0000313" key="3">
    <source>
        <dbReference type="EMBL" id="BDU78357.1"/>
    </source>
</evidence>
<dbReference type="InterPro" id="IPR001736">
    <property type="entry name" value="PLipase_D/transphosphatidylase"/>
</dbReference>
<evidence type="ECO:0000313" key="4">
    <source>
        <dbReference type="Proteomes" id="UP001228113"/>
    </source>
</evidence>
<sequence>MRVSDALRAFLLSAALPALAAGTTQLIQSVPSETALAHPGLAFARDAWVEVIRGARTRLDFAEFYIAQVPGGALEPVLRELEAAGARGVKTRFILSSRMLDQDPASVERLKRVKGLELRIFDLKGVSGGILHAKYFLADGREAVLGSQNFDWRALEHIHELGLRSTEPALVDRLQEVFEADWAFALDKSLPKPKGRPGPAGDLELVASPPFLSPGTVRPALDALVELLDGARTSIQVQLLQYSPVSRKGIYWNAIDRALRAAAVRGVKVQLLISDWVYKSRGLAHLKSLAVLPNVEVRIASIPEASTGHIPYARTIHSKYLVVDGAVLWVGTSNWEEDYFEASRNVEAILRRPEAARLGGEIFTRVWTSPYAKPLNPVGTYTPRKVD</sequence>
<accession>A0AA48GVG1</accession>
<dbReference type="Gene3D" id="3.30.870.10">
    <property type="entry name" value="Endonuclease Chain A"/>
    <property type="match status" value="2"/>
</dbReference>
<keyword evidence="1" id="KW-0732">Signal</keyword>
<feature type="domain" description="PLD phosphodiesterase" evidence="2">
    <location>
        <begin position="312"/>
        <end position="339"/>
    </location>
</feature>
<dbReference type="AlphaFoldDB" id="A0AA48GVG1"/>
<organism evidence="3 4">
    <name type="scientific">Mesoterricola sediminis</name>
    <dbReference type="NCBI Taxonomy" id="2927980"/>
    <lineage>
        <taxon>Bacteria</taxon>
        <taxon>Pseudomonadati</taxon>
        <taxon>Acidobacteriota</taxon>
        <taxon>Holophagae</taxon>
        <taxon>Holophagales</taxon>
        <taxon>Holophagaceae</taxon>
        <taxon>Mesoterricola</taxon>
    </lineage>
</organism>
<feature type="signal peptide" evidence="1">
    <location>
        <begin position="1"/>
        <end position="20"/>
    </location>
</feature>
<dbReference type="CDD" id="cd09107">
    <property type="entry name" value="PLDc_vPLD3_4_5_like_2"/>
    <property type="match status" value="1"/>
</dbReference>
<reference evidence="3" key="1">
    <citation type="journal article" date="2023" name="Int. J. Syst. Evol. Microbiol.">
        <title>Mesoterricola silvestris gen. nov., sp. nov., Mesoterricola sediminis sp. nov., Geothrix oryzae sp. nov., Geothrix edaphica sp. nov., Geothrix rubra sp. nov., and Geothrix limicola sp. nov., six novel members of Acidobacteriota isolated from soils.</title>
        <authorList>
            <person name="Itoh H."/>
            <person name="Sugisawa Y."/>
            <person name="Mise K."/>
            <person name="Xu Z."/>
            <person name="Kuniyasu M."/>
            <person name="Ushijima N."/>
            <person name="Kawano K."/>
            <person name="Kobayashi E."/>
            <person name="Shiratori Y."/>
            <person name="Masuda Y."/>
            <person name="Senoo K."/>
        </authorList>
    </citation>
    <scope>NUCLEOTIDE SEQUENCE</scope>
    <source>
        <strain evidence="3">W786</strain>
    </source>
</reference>
<proteinExistence type="predicted"/>
<dbReference type="PANTHER" id="PTHR10185">
    <property type="entry name" value="PHOSPHOLIPASE D - RELATED"/>
    <property type="match status" value="1"/>
</dbReference>
<dbReference type="KEGG" id="msea:METESE_33150"/>
<dbReference type="InterPro" id="IPR050874">
    <property type="entry name" value="Diverse_PLD-related"/>
</dbReference>
<dbReference type="GO" id="GO:0006793">
    <property type="term" value="P:phosphorus metabolic process"/>
    <property type="evidence" value="ECO:0007669"/>
    <property type="project" value="UniProtKB-ARBA"/>
</dbReference>
<name>A0AA48GVG1_9BACT</name>
<dbReference type="InterPro" id="IPR025202">
    <property type="entry name" value="PLD-like_dom"/>
</dbReference>
<dbReference type="RefSeq" id="WP_243329155.1">
    <property type="nucleotide sequence ID" value="NZ_AP027081.1"/>
</dbReference>
<keyword evidence="4" id="KW-1185">Reference proteome</keyword>